<dbReference type="PANTHER" id="PTHR11695">
    <property type="entry name" value="ALCOHOL DEHYDROGENASE RELATED"/>
    <property type="match status" value="1"/>
</dbReference>
<dbReference type="Gene3D" id="3.40.50.720">
    <property type="entry name" value="NAD(P)-binding Rossmann-like Domain"/>
    <property type="match status" value="1"/>
</dbReference>
<evidence type="ECO:0000313" key="3">
    <source>
        <dbReference type="EMBL" id="QDL11816.1"/>
    </source>
</evidence>
<dbReference type="InterPro" id="IPR036291">
    <property type="entry name" value="NAD(P)-bd_dom_sf"/>
</dbReference>
<evidence type="ECO:0000256" key="1">
    <source>
        <dbReference type="ARBA" id="ARBA00023002"/>
    </source>
</evidence>
<dbReference type="RefSeq" id="WP_171977966.1">
    <property type="nucleotide sequence ID" value="NZ_CAWOXK010000001.1"/>
</dbReference>
<proteinExistence type="predicted"/>
<dbReference type="InterPro" id="IPR050700">
    <property type="entry name" value="YIM1/Zinc_Alcohol_DH_Fams"/>
</dbReference>
<dbReference type="CDD" id="cd05289">
    <property type="entry name" value="MDR_like_2"/>
    <property type="match status" value="1"/>
</dbReference>
<organism evidence="3 4">
    <name type="scientific">Brasilonema sennae CENA114</name>
    <dbReference type="NCBI Taxonomy" id="415709"/>
    <lineage>
        <taxon>Bacteria</taxon>
        <taxon>Bacillati</taxon>
        <taxon>Cyanobacteriota</taxon>
        <taxon>Cyanophyceae</taxon>
        <taxon>Nostocales</taxon>
        <taxon>Scytonemataceae</taxon>
        <taxon>Brasilonema</taxon>
        <taxon>Bromeliae group (in: Brasilonema)</taxon>
    </lineage>
</organism>
<evidence type="ECO:0000259" key="2">
    <source>
        <dbReference type="SMART" id="SM00829"/>
    </source>
</evidence>
<dbReference type="SUPFAM" id="SSF51735">
    <property type="entry name" value="NAD(P)-binding Rossmann-fold domains"/>
    <property type="match status" value="1"/>
</dbReference>
<accession>A0A856MRP9</accession>
<dbReference type="EMBL" id="CP030118">
    <property type="protein sequence ID" value="QDL11816.1"/>
    <property type="molecule type" value="Genomic_DNA"/>
</dbReference>
<evidence type="ECO:0000313" key="4">
    <source>
        <dbReference type="Proteomes" id="UP000503129"/>
    </source>
</evidence>
<dbReference type="Pfam" id="PF13602">
    <property type="entry name" value="ADH_zinc_N_2"/>
    <property type="match status" value="1"/>
</dbReference>
<dbReference type="Gene3D" id="3.90.180.10">
    <property type="entry name" value="Medium-chain alcohol dehydrogenases, catalytic domain"/>
    <property type="match status" value="1"/>
</dbReference>
<name>A0A856MRP9_9CYAN</name>
<dbReference type="PROSITE" id="PS01162">
    <property type="entry name" value="QOR_ZETA_CRYSTAL"/>
    <property type="match status" value="1"/>
</dbReference>
<dbReference type="InterPro" id="IPR002364">
    <property type="entry name" value="Quin_OxRdtase/zeta-crystal_CS"/>
</dbReference>
<feature type="domain" description="Enoyl reductase (ER)" evidence="2">
    <location>
        <begin position="10"/>
        <end position="302"/>
    </location>
</feature>
<dbReference type="AlphaFoldDB" id="A0A856MRP9"/>
<dbReference type="InterPro" id="IPR011032">
    <property type="entry name" value="GroES-like_sf"/>
</dbReference>
<dbReference type="InterPro" id="IPR020843">
    <property type="entry name" value="ER"/>
</dbReference>
<reference evidence="3 4" key="1">
    <citation type="submission" date="2018-06" db="EMBL/GenBank/DDBJ databases">
        <title>Comparative genomics of Brasilonema spp. strains.</title>
        <authorList>
            <person name="Alvarenga D.O."/>
            <person name="Fiore M.F."/>
            <person name="Varani A.M."/>
        </authorList>
    </citation>
    <scope>NUCLEOTIDE SEQUENCE [LARGE SCALE GENOMIC DNA]</scope>
    <source>
        <strain evidence="3 4">CENA114</strain>
    </source>
</reference>
<dbReference type="InterPro" id="IPR013154">
    <property type="entry name" value="ADH-like_N"/>
</dbReference>
<dbReference type="KEGG" id="bsen:DP114_31475"/>
<dbReference type="PANTHER" id="PTHR11695:SF294">
    <property type="entry name" value="RETICULON-4-INTERACTING PROTEIN 1, MITOCHONDRIAL"/>
    <property type="match status" value="1"/>
</dbReference>
<keyword evidence="1" id="KW-0560">Oxidoreductase</keyword>
<dbReference type="GO" id="GO:0016491">
    <property type="term" value="F:oxidoreductase activity"/>
    <property type="evidence" value="ECO:0007669"/>
    <property type="project" value="UniProtKB-KW"/>
</dbReference>
<gene>
    <name evidence="3" type="ORF">DP114_31475</name>
</gene>
<dbReference type="SMART" id="SM00829">
    <property type="entry name" value="PKS_ER"/>
    <property type="match status" value="1"/>
</dbReference>
<dbReference type="Proteomes" id="UP000503129">
    <property type="component" value="Chromosome"/>
</dbReference>
<protein>
    <submittedName>
        <fullName evidence="3">NADP-dependent oxidoreductase</fullName>
    </submittedName>
</protein>
<sequence length="306" mass="32688">MKAIVIKEYGNDDVLNYADVERPEPKADEVLVKVHVAGVNPVDWKIRNGVGERLGLKLPIMLGGEIAGTIERIGDDVRGFKEGDAVYGIIRSGGFAEYAIAKMGDIASKPQSLDFENAAAVPLGALTAWQAIFDLAHLSSGQRILITGASGGVGSLAVQLAKAKGAYVIGTASGRNEEFVRDLGADEFVDYTKQNFEQVVKDVDVVFDAVGGDTFERAFQTLKKGGFLVTSVEFPSEEKAQEFGVKSARVHCKPNAEQLAAISALVDEGKLKAHVATVLPLVEVKKAFQLSESGRTRGKIVLQIGT</sequence>
<dbReference type="GO" id="GO:0008270">
    <property type="term" value="F:zinc ion binding"/>
    <property type="evidence" value="ECO:0007669"/>
    <property type="project" value="InterPro"/>
</dbReference>
<dbReference type="Pfam" id="PF08240">
    <property type="entry name" value="ADH_N"/>
    <property type="match status" value="1"/>
</dbReference>
<dbReference type="SUPFAM" id="SSF50129">
    <property type="entry name" value="GroES-like"/>
    <property type="match status" value="1"/>
</dbReference>
<keyword evidence="4" id="KW-1185">Reference proteome</keyword>